<evidence type="ECO:0000313" key="1">
    <source>
        <dbReference type="EMBL" id="KAF2703450.1"/>
    </source>
</evidence>
<organism evidence="1 2">
    <name type="scientific">Pleomassaria siparia CBS 279.74</name>
    <dbReference type="NCBI Taxonomy" id="1314801"/>
    <lineage>
        <taxon>Eukaryota</taxon>
        <taxon>Fungi</taxon>
        <taxon>Dikarya</taxon>
        <taxon>Ascomycota</taxon>
        <taxon>Pezizomycotina</taxon>
        <taxon>Dothideomycetes</taxon>
        <taxon>Pleosporomycetidae</taxon>
        <taxon>Pleosporales</taxon>
        <taxon>Pleomassariaceae</taxon>
        <taxon>Pleomassaria</taxon>
    </lineage>
</organism>
<reference evidence="1" key="1">
    <citation type="journal article" date="2020" name="Stud. Mycol.">
        <title>101 Dothideomycetes genomes: a test case for predicting lifestyles and emergence of pathogens.</title>
        <authorList>
            <person name="Haridas S."/>
            <person name="Albert R."/>
            <person name="Binder M."/>
            <person name="Bloem J."/>
            <person name="Labutti K."/>
            <person name="Salamov A."/>
            <person name="Andreopoulos B."/>
            <person name="Baker S."/>
            <person name="Barry K."/>
            <person name="Bills G."/>
            <person name="Bluhm B."/>
            <person name="Cannon C."/>
            <person name="Castanera R."/>
            <person name="Culley D."/>
            <person name="Daum C."/>
            <person name="Ezra D."/>
            <person name="Gonzalez J."/>
            <person name="Henrissat B."/>
            <person name="Kuo A."/>
            <person name="Liang C."/>
            <person name="Lipzen A."/>
            <person name="Lutzoni F."/>
            <person name="Magnuson J."/>
            <person name="Mondo S."/>
            <person name="Nolan M."/>
            <person name="Ohm R."/>
            <person name="Pangilinan J."/>
            <person name="Park H.-J."/>
            <person name="Ramirez L."/>
            <person name="Alfaro M."/>
            <person name="Sun H."/>
            <person name="Tritt A."/>
            <person name="Yoshinaga Y."/>
            <person name="Zwiers L.-H."/>
            <person name="Turgeon B."/>
            <person name="Goodwin S."/>
            <person name="Spatafora J."/>
            <person name="Crous P."/>
            <person name="Grigoriev I."/>
        </authorList>
    </citation>
    <scope>NUCLEOTIDE SEQUENCE</scope>
    <source>
        <strain evidence="1">CBS 279.74</strain>
    </source>
</reference>
<gene>
    <name evidence="1" type="ORF">K504DRAFT_178394</name>
</gene>
<sequence length="169" mass="19258">MRFDPTNLRTCKMAERSPVHGDCANVCRGEPDAELMTIWGGVLKTTAFDKDRTRRQDKAQYSSAVKDHAVLLARPNGTKIVMNAQRLCPLYDVSPSSPRFPSGCGCWSILTYTSIRSRHRYFKWAPDAPRVSHAEVYRGSINATKIHTFSHPFLSLSCKQWRHEPGYRE</sequence>
<evidence type="ECO:0000313" key="2">
    <source>
        <dbReference type="Proteomes" id="UP000799428"/>
    </source>
</evidence>
<name>A0A6G1JSH0_9PLEO</name>
<dbReference type="AlphaFoldDB" id="A0A6G1JSH0"/>
<dbReference type="EMBL" id="MU005787">
    <property type="protein sequence ID" value="KAF2703450.1"/>
    <property type="molecule type" value="Genomic_DNA"/>
</dbReference>
<keyword evidence="2" id="KW-1185">Reference proteome</keyword>
<accession>A0A6G1JSH0</accession>
<proteinExistence type="predicted"/>
<protein>
    <submittedName>
        <fullName evidence="1">Uncharacterized protein</fullName>
    </submittedName>
</protein>
<dbReference type="Proteomes" id="UP000799428">
    <property type="component" value="Unassembled WGS sequence"/>
</dbReference>